<proteinExistence type="inferred from homology"/>
<dbReference type="PANTHER" id="PTHR32552">
    <property type="entry name" value="FERRICHROME IRON RECEPTOR-RELATED"/>
    <property type="match status" value="1"/>
</dbReference>
<evidence type="ECO:0000256" key="1">
    <source>
        <dbReference type="ARBA" id="ARBA00004571"/>
    </source>
</evidence>
<evidence type="ECO:0000256" key="5">
    <source>
        <dbReference type="ARBA" id="ARBA00023136"/>
    </source>
</evidence>
<dbReference type="PANTHER" id="PTHR32552:SF74">
    <property type="entry name" value="HYDROXAMATE SIDEROPHORE RECEPTOR FHUE"/>
    <property type="match status" value="1"/>
</dbReference>
<sequence length="83" mass="9596">MGGNISWQTETYYQQPSAPYWRTTQPSYAVVGLMARYEMDKHWSMSVHVNNLFDKTYMPGLGSYGTGVYGDPRNVLVTARYRF</sequence>
<evidence type="ECO:0000256" key="2">
    <source>
        <dbReference type="ARBA" id="ARBA00022448"/>
    </source>
</evidence>
<evidence type="ECO:0000256" key="3">
    <source>
        <dbReference type="ARBA" id="ARBA00022452"/>
    </source>
</evidence>
<name>A0A0E3BD20_9BURK</name>
<comment type="caution">
    <text evidence="9">The sequence shown here is derived from an EMBL/GenBank/DDBJ whole genome shotgun (WGS) entry which is preliminary data.</text>
</comment>
<feature type="short sequence motif" description="TonB C-terminal box" evidence="8">
    <location>
        <begin position="66"/>
        <end position="83"/>
    </location>
</feature>
<comment type="subcellular location">
    <subcellularLocation>
        <location evidence="1 7">Cell outer membrane</location>
        <topology evidence="1 7">Multi-pass membrane protein</topology>
    </subcellularLocation>
</comment>
<gene>
    <name evidence="9" type="ORF">P245_17195</name>
</gene>
<keyword evidence="6 7" id="KW-0998">Cell outer membrane</keyword>
<dbReference type="PROSITE" id="PS52016">
    <property type="entry name" value="TONB_DEPENDENT_REC_3"/>
    <property type="match status" value="1"/>
</dbReference>
<evidence type="ECO:0000256" key="6">
    <source>
        <dbReference type="ARBA" id="ARBA00023237"/>
    </source>
</evidence>
<keyword evidence="2 7" id="KW-0813">Transport</keyword>
<dbReference type="Proteomes" id="UP000029567">
    <property type="component" value="Unassembled WGS sequence"/>
</dbReference>
<dbReference type="PROSITE" id="PS01156">
    <property type="entry name" value="TONB_DEPENDENT_REC_2"/>
    <property type="match status" value="1"/>
</dbReference>
<accession>A0A0E3BD20</accession>
<protein>
    <submittedName>
        <fullName evidence="9">Uncharacterized protein</fullName>
    </submittedName>
</protein>
<evidence type="ECO:0000313" key="10">
    <source>
        <dbReference type="Proteomes" id="UP000029567"/>
    </source>
</evidence>
<dbReference type="InterPro" id="IPR010917">
    <property type="entry name" value="TonB_rcpt_CS"/>
</dbReference>
<keyword evidence="5 7" id="KW-0472">Membrane</keyword>
<comment type="similarity">
    <text evidence="7">Belongs to the TonB-dependent receptor family.</text>
</comment>
<evidence type="ECO:0000313" key="9">
    <source>
        <dbReference type="EMBL" id="KGG89405.1"/>
    </source>
</evidence>
<dbReference type="AlphaFoldDB" id="A0A0E3BD20"/>
<dbReference type="EMBL" id="AWTN01000099">
    <property type="protein sequence ID" value="KGG89405.1"/>
    <property type="molecule type" value="Genomic_DNA"/>
</dbReference>
<keyword evidence="4 7" id="KW-0812">Transmembrane</keyword>
<dbReference type="SUPFAM" id="SSF56935">
    <property type="entry name" value="Porins"/>
    <property type="match status" value="1"/>
</dbReference>
<evidence type="ECO:0000256" key="8">
    <source>
        <dbReference type="PROSITE-ProRule" id="PRU10144"/>
    </source>
</evidence>
<organism evidence="9 10">
    <name type="scientific">Comamonas thiooxydans</name>
    <dbReference type="NCBI Taxonomy" id="363952"/>
    <lineage>
        <taxon>Bacteria</taxon>
        <taxon>Pseudomonadati</taxon>
        <taxon>Pseudomonadota</taxon>
        <taxon>Betaproteobacteria</taxon>
        <taxon>Burkholderiales</taxon>
        <taxon>Comamonadaceae</taxon>
        <taxon>Comamonas</taxon>
    </lineage>
</organism>
<dbReference type="InterPro" id="IPR039426">
    <property type="entry name" value="TonB-dep_rcpt-like"/>
</dbReference>
<keyword evidence="3 7" id="KW-1134">Transmembrane beta strand</keyword>
<dbReference type="GO" id="GO:0015344">
    <property type="term" value="F:siderophore uptake transmembrane transporter activity"/>
    <property type="evidence" value="ECO:0007669"/>
    <property type="project" value="TreeGrafter"/>
</dbReference>
<dbReference type="Gene3D" id="2.40.170.20">
    <property type="entry name" value="TonB-dependent receptor, beta-barrel domain"/>
    <property type="match status" value="1"/>
</dbReference>
<evidence type="ECO:0000256" key="4">
    <source>
        <dbReference type="ARBA" id="ARBA00022692"/>
    </source>
</evidence>
<dbReference type="GO" id="GO:0009279">
    <property type="term" value="C:cell outer membrane"/>
    <property type="evidence" value="ECO:0007669"/>
    <property type="project" value="UniProtKB-SubCell"/>
</dbReference>
<dbReference type="InterPro" id="IPR036942">
    <property type="entry name" value="Beta-barrel_TonB_sf"/>
</dbReference>
<evidence type="ECO:0000256" key="7">
    <source>
        <dbReference type="PROSITE-ProRule" id="PRU01360"/>
    </source>
</evidence>
<reference evidence="9 10" key="1">
    <citation type="submission" date="2013-09" db="EMBL/GenBank/DDBJ databases">
        <title>High correlation between genotypes and phenotypes of environmental bacteria Comamonas testosteroni strains.</title>
        <authorList>
            <person name="Liu L."/>
            <person name="Zhu W."/>
            <person name="Xia X."/>
            <person name="Xu B."/>
            <person name="Luo M."/>
            <person name="Wang G."/>
        </authorList>
    </citation>
    <scope>NUCLEOTIDE SEQUENCE [LARGE SCALE GENOMIC DNA]</scope>
    <source>
        <strain evidence="9 10">JL14</strain>
    </source>
</reference>